<gene>
    <name evidence="3" type="ORF">GCM10023333_03090</name>
</gene>
<evidence type="ECO:0000259" key="2">
    <source>
        <dbReference type="Pfam" id="PF01035"/>
    </source>
</evidence>
<dbReference type="Pfam" id="PF01035">
    <property type="entry name" value="DNA_binding_1"/>
    <property type="match status" value="1"/>
</dbReference>
<dbReference type="PANTHER" id="PTHR42942">
    <property type="entry name" value="6-O-METHYLGUANINE DNA METHYLTRANSFERASE"/>
    <property type="match status" value="1"/>
</dbReference>
<evidence type="ECO:0000313" key="3">
    <source>
        <dbReference type="EMBL" id="GAA4873603.1"/>
    </source>
</evidence>
<dbReference type="InterPro" id="IPR052520">
    <property type="entry name" value="ATL_DNA_repair"/>
</dbReference>
<dbReference type="RefSeq" id="WP_345332625.1">
    <property type="nucleotide sequence ID" value="NZ_BAABJZ010000004.1"/>
</dbReference>
<dbReference type="EMBL" id="BAABJZ010000004">
    <property type="protein sequence ID" value="GAA4873603.1"/>
    <property type="molecule type" value="Genomic_DNA"/>
</dbReference>
<dbReference type="SUPFAM" id="SSF46767">
    <property type="entry name" value="Methylated DNA-protein cysteine methyltransferase, C-terminal domain"/>
    <property type="match status" value="1"/>
</dbReference>
<dbReference type="InterPro" id="IPR014048">
    <property type="entry name" value="MethylDNA_cys_MeTrfase_DNA-bd"/>
</dbReference>
<feature type="domain" description="Methylated-DNA-[protein]-cysteine S-methyltransferase DNA binding" evidence="2">
    <location>
        <begin position="5"/>
        <end position="85"/>
    </location>
</feature>
<dbReference type="InterPro" id="IPR036388">
    <property type="entry name" value="WH-like_DNA-bd_sf"/>
</dbReference>
<proteinExistence type="predicted"/>
<dbReference type="InterPro" id="IPR036217">
    <property type="entry name" value="MethylDNA_cys_MeTrfase_DNAb"/>
</dbReference>
<evidence type="ECO:0000313" key="4">
    <source>
        <dbReference type="Proteomes" id="UP001499988"/>
    </source>
</evidence>
<name>A0ABP9ED60_9GAMM</name>
<organism evidence="3 4">
    <name type="scientific">Ferrimonas pelagia</name>
    <dbReference type="NCBI Taxonomy" id="1177826"/>
    <lineage>
        <taxon>Bacteria</taxon>
        <taxon>Pseudomonadati</taxon>
        <taxon>Pseudomonadota</taxon>
        <taxon>Gammaproteobacteria</taxon>
        <taxon>Alteromonadales</taxon>
        <taxon>Ferrimonadaceae</taxon>
        <taxon>Ferrimonas</taxon>
    </lineage>
</organism>
<protein>
    <recommendedName>
        <fullName evidence="2">Methylated-DNA-[protein]-cysteine S-methyltransferase DNA binding domain-containing protein</fullName>
    </recommendedName>
</protein>
<comment type="caution">
    <text evidence="3">The sequence shown here is derived from an EMBL/GenBank/DDBJ whole genome shotgun (WGS) entry which is preliminary data.</text>
</comment>
<evidence type="ECO:0000256" key="1">
    <source>
        <dbReference type="ARBA" id="ARBA00022763"/>
    </source>
</evidence>
<dbReference type="Gene3D" id="1.10.10.10">
    <property type="entry name" value="Winged helix-like DNA-binding domain superfamily/Winged helix DNA-binding domain"/>
    <property type="match status" value="1"/>
</dbReference>
<keyword evidence="1" id="KW-0227">DNA damage</keyword>
<sequence length="112" mass="12623">MSQSTEKIWKTLQQVPTGKVVTYGQLADLAGLPGRARLAARALRVAPKEMALPWYRVIGAGGKISIPKDNPGFARQMELLRSEEVVVNNGRLKLSEYQWQPDLADLMWRLEF</sequence>
<reference evidence="4" key="1">
    <citation type="journal article" date="2019" name="Int. J. Syst. Evol. Microbiol.">
        <title>The Global Catalogue of Microorganisms (GCM) 10K type strain sequencing project: providing services to taxonomists for standard genome sequencing and annotation.</title>
        <authorList>
            <consortium name="The Broad Institute Genomics Platform"/>
            <consortium name="The Broad Institute Genome Sequencing Center for Infectious Disease"/>
            <person name="Wu L."/>
            <person name="Ma J."/>
        </authorList>
    </citation>
    <scope>NUCLEOTIDE SEQUENCE [LARGE SCALE GENOMIC DNA]</scope>
    <source>
        <strain evidence="4">JCM 18401</strain>
    </source>
</reference>
<accession>A0ABP9ED60</accession>
<keyword evidence="4" id="KW-1185">Reference proteome</keyword>
<dbReference type="Proteomes" id="UP001499988">
    <property type="component" value="Unassembled WGS sequence"/>
</dbReference>
<dbReference type="PANTHER" id="PTHR42942:SF1">
    <property type="entry name" value="ALKYLTRANSFERASE-LIKE PROTEIN 1"/>
    <property type="match status" value="1"/>
</dbReference>
<dbReference type="CDD" id="cd06445">
    <property type="entry name" value="ATase"/>
    <property type="match status" value="1"/>
</dbReference>